<reference evidence="2 3" key="1">
    <citation type="journal article" date="2014" name="Nat. Commun.">
        <title>Multiple recent horizontal transfers of a large genomic region in cheese making fungi.</title>
        <authorList>
            <person name="Cheeseman K."/>
            <person name="Ropars J."/>
            <person name="Renault P."/>
            <person name="Dupont J."/>
            <person name="Gouzy J."/>
            <person name="Branca A."/>
            <person name="Abraham A.L."/>
            <person name="Ceppi M."/>
            <person name="Conseiller E."/>
            <person name="Debuchy R."/>
            <person name="Malagnac F."/>
            <person name="Goarin A."/>
            <person name="Silar P."/>
            <person name="Lacoste S."/>
            <person name="Sallet E."/>
            <person name="Bensimon A."/>
            <person name="Giraud T."/>
            <person name="Brygoo Y."/>
        </authorList>
    </citation>
    <scope>NUCLEOTIDE SEQUENCE [LARGE SCALE GENOMIC DNA]</scope>
    <source>
        <strain evidence="3">FM 013</strain>
    </source>
</reference>
<dbReference type="AlphaFoldDB" id="A0A0G4PS62"/>
<evidence type="ECO:0000313" key="2">
    <source>
        <dbReference type="EMBL" id="CRL29304.1"/>
    </source>
</evidence>
<keyword evidence="3" id="KW-1185">Reference proteome</keyword>
<dbReference type="Proteomes" id="UP000053732">
    <property type="component" value="Unassembled WGS sequence"/>
</dbReference>
<protein>
    <submittedName>
        <fullName evidence="2">Str. FM013</fullName>
    </submittedName>
</protein>
<feature type="region of interest" description="Disordered" evidence="1">
    <location>
        <begin position="1"/>
        <end position="21"/>
    </location>
</feature>
<name>A0A0G4PS62_PENC3</name>
<evidence type="ECO:0000313" key="3">
    <source>
        <dbReference type="Proteomes" id="UP000053732"/>
    </source>
</evidence>
<evidence type="ECO:0000256" key="1">
    <source>
        <dbReference type="SAM" id="MobiDB-lite"/>
    </source>
</evidence>
<sequence>MGTAGAQPQARNRAESLNSSQSLAKAYQHVNNLPPGSTILPGKAMGDLWKSLKAWI</sequence>
<accession>A0A0G4PS62</accession>
<organism evidence="2 3">
    <name type="scientific">Penicillium camemberti (strain FM 013)</name>
    <dbReference type="NCBI Taxonomy" id="1429867"/>
    <lineage>
        <taxon>Eukaryota</taxon>
        <taxon>Fungi</taxon>
        <taxon>Dikarya</taxon>
        <taxon>Ascomycota</taxon>
        <taxon>Pezizomycotina</taxon>
        <taxon>Eurotiomycetes</taxon>
        <taxon>Eurotiomycetidae</taxon>
        <taxon>Eurotiales</taxon>
        <taxon>Aspergillaceae</taxon>
        <taxon>Penicillium</taxon>
    </lineage>
</organism>
<dbReference type="EMBL" id="HG793167">
    <property type="protein sequence ID" value="CRL29304.1"/>
    <property type="molecule type" value="Genomic_DNA"/>
</dbReference>
<gene>
    <name evidence="2" type="ORF">PCAMFM013_S034g000102</name>
</gene>
<proteinExistence type="predicted"/>